<evidence type="ECO:0000313" key="2">
    <source>
        <dbReference type="EMBL" id="HCO23842.1"/>
    </source>
</evidence>
<dbReference type="EMBL" id="DQAY01000071">
    <property type="protein sequence ID" value="HCO23842.1"/>
    <property type="molecule type" value="Genomic_DNA"/>
</dbReference>
<protein>
    <submittedName>
        <fullName evidence="2">MarR family transcriptional regulator</fullName>
    </submittedName>
</protein>
<dbReference type="GO" id="GO:0003700">
    <property type="term" value="F:DNA-binding transcription factor activity"/>
    <property type="evidence" value="ECO:0007669"/>
    <property type="project" value="InterPro"/>
</dbReference>
<dbReference type="PANTHER" id="PTHR33164">
    <property type="entry name" value="TRANSCRIPTIONAL REGULATOR, MARR FAMILY"/>
    <property type="match status" value="1"/>
</dbReference>
<dbReference type="SMART" id="SM00347">
    <property type="entry name" value="HTH_MARR"/>
    <property type="match status" value="1"/>
</dbReference>
<dbReference type="PROSITE" id="PS50995">
    <property type="entry name" value="HTH_MARR_2"/>
    <property type="match status" value="1"/>
</dbReference>
<proteinExistence type="predicted"/>
<dbReference type="GO" id="GO:0006950">
    <property type="term" value="P:response to stress"/>
    <property type="evidence" value="ECO:0007669"/>
    <property type="project" value="TreeGrafter"/>
</dbReference>
<comment type="caution">
    <text evidence="2">The sequence shown here is derived from an EMBL/GenBank/DDBJ whole genome shotgun (WGS) entry which is preliminary data.</text>
</comment>
<dbReference type="PRINTS" id="PR00598">
    <property type="entry name" value="HTHMARR"/>
</dbReference>
<dbReference type="InterPro" id="IPR036388">
    <property type="entry name" value="WH-like_DNA-bd_sf"/>
</dbReference>
<evidence type="ECO:0000259" key="1">
    <source>
        <dbReference type="PROSITE" id="PS50995"/>
    </source>
</evidence>
<reference evidence="2 3" key="1">
    <citation type="journal article" date="2018" name="Nat. Biotechnol.">
        <title>A standardized bacterial taxonomy based on genome phylogeny substantially revises the tree of life.</title>
        <authorList>
            <person name="Parks D.H."/>
            <person name="Chuvochina M."/>
            <person name="Waite D.W."/>
            <person name="Rinke C."/>
            <person name="Skarshewski A."/>
            <person name="Chaumeil P.A."/>
            <person name="Hugenholtz P."/>
        </authorList>
    </citation>
    <scope>NUCLEOTIDE SEQUENCE [LARGE SCALE GENOMIC DNA]</scope>
    <source>
        <strain evidence="2">UBA9375</strain>
    </source>
</reference>
<dbReference type="SUPFAM" id="SSF46785">
    <property type="entry name" value="Winged helix' DNA-binding domain"/>
    <property type="match status" value="1"/>
</dbReference>
<dbReference type="InterPro" id="IPR036390">
    <property type="entry name" value="WH_DNA-bd_sf"/>
</dbReference>
<dbReference type="AlphaFoldDB" id="A0A3D3R701"/>
<dbReference type="Gene3D" id="1.10.10.10">
    <property type="entry name" value="Winged helix-like DNA-binding domain superfamily/Winged helix DNA-binding domain"/>
    <property type="match status" value="1"/>
</dbReference>
<dbReference type="PANTHER" id="PTHR33164:SF43">
    <property type="entry name" value="HTH-TYPE TRANSCRIPTIONAL REPRESSOR YETL"/>
    <property type="match status" value="1"/>
</dbReference>
<sequence>MLQYDFEESVGYWITMTSHFYQDALNQELLPYGITFRQFQVIGWLVYEGPLSQVELADRMMIEPPTLVRILDRMERDQWITRENDPQDRRRKVIAVLPEAKPVWSKMVACLKRLRKKATDGMTPEQVQTLKVLLAQVQENLGANVPELESS</sequence>
<dbReference type="Proteomes" id="UP000263642">
    <property type="component" value="Unassembled WGS sequence"/>
</dbReference>
<name>A0A3D3R701_9PLAN</name>
<feature type="domain" description="HTH marR-type" evidence="1">
    <location>
        <begin position="1"/>
        <end position="139"/>
    </location>
</feature>
<dbReference type="InterPro" id="IPR000835">
    <property type="entry name" value="HTH_MarR-typ"/>
</dbReference>
<accession>A0A3D3R701</accession>
<dbReference type="Pfam" id="PF01047">
    <property type="entry name" value="MarR"/>
    <property type="match status" value="1"/>
</dbReference>
<organism evidence="2 3">
    <name type="scientific">Gimesia maris</name>
    <dbReference type="NCBI Taxonomy" id="122"/>
    <lineage>
        <taxon>Bacteria</taxon>
        <taxon>Pseudomonadati</taxon>
        <taxon>Planctomycetota</taxon>
        <taxon>Planctomycetia</taxon>
        <taxon>Planctomycetales</taxon>
        <taxon>Planctomycetaceae</taxon>
        <taxon>Gimesia</taxon>
    </lineage>
</organism>
<evidence type="ECO:0000313" key="3">
    <source>
        <dbReference type="Proteomes" id="UP000263642"/>
    </source>
</evidence>
<dbReference type="InterPro" id="IPR039422">
    <property type="entry name" value="MarR/SlyA-like"/>
</dbReference>
<gene>
    <name evidence="2" type="ORF">DIT97_12600</name>
</gene>